<protein>
    <submittedName>
        <fullName evidence="1">Uncharacterized protein</fullName>
    </submittedName>
</protein>
<proteinExistence type="predicted"/>
<gene>
    <name evidence="1" type="ORF">Edafosvirus4_48</name>
</gene>
<sequence>MAETKGKQYQFNVHVSLLGYEMACHIFQVCKENSIIVRMIVPLGMDVSKAKQLAYESTKTIVEAYYLKKFATPIHSDKIADSIQSCIDEKSSVVSVPDESLSIKDPHIIVDLETGFATIKLVSFPSKPDTLVKTLMTQEEFDNLDDKIVY</sequence>
<organism evidence="1">
    <name type="scientific">Edafosvirus sp</name>
    <dbReference type="NCBI Taxonomy" id="2487765"/>
    <lineage>
        <taxon>Viruses</taxon>
        <taxon>Varidnaviria</taxon>
        <taxon>Bamfordvirae</taxon>
        <taxon>Nucleocytoviricota</taxon>
        <taxon>Megaviricetes</taxon>
        <taxon>Imitervirales</taxon>
        <taxon>Mimiviridae</taxon>
        <taxon>Klosneuvirinae</taxon>
    </lineage>
</organism>
<reference evidence="1" key="1">
    <citation type="submission" date="2018-10" db="EMBL/GenBank/DDBJ databases">
        <title>Hidden diversity of soil giant viruses.</title>
        <authorList>
            <person name="Schulz F."/>
            <person name="Alteio L."/>
            <person name="Goudeau D."/>
            <person name="Ryan E.M."/>
            <person name="Malmstrom R.R."/>
            <person name="Blanchard J."/>
            <person name="Woyke T."/>
        </authorList>
    </citation>
    <scope>NUCLEOTIDE SEQUENCE</scope>
    <source>
        <strain evidence="1">EDV1</strain>
    </source>
</reference>
<name>A0A3G4ZUR5_9VIRU</name>
<accession>A0A3G4ZUR5</accession>
<evidence type="ECO:0000313" key="1">
    <source>
        <dbReference type="EMBL" id="AYV78064.1"/>
    </source>
</evidence>
<dbReference type="EMBL" id="MK072069">
    <property type="protein sequence ID" value="AYV78064.1"/>
    <property type="molecule type" value="Genomic_DNA"/>
</dbReference>